<keyword evidence="4 6" id="KW-1133">Transmembrane helix</keyword>
<dbReference type="PROSITE" id="PS50850">
    <property type="entry name" value="MFS"/>
    <property type="match status" value="1"/>
</dbReference>
<dbReference type="Pfam" id="PF00083">
    <property type="entry name" value="Sugar_tr"/>
    <property type="match status" value="1"/>
</dbReference>
<sequence>MGEHATTYSVDEALVTMGFGKFQYLVFIYAGMGWVADAMEIMLLSFVGPAVQTAWKLTSAQESLITTVVFAGMLLGAYSWGLISDKYGRRFMFFFCRIGFFVPALITSAAGLLSAVSPNYVVLLISRCLVGVGLGGGPVLFTWFIEFVPAPNRGLWLVIFSSFWTLGTIMEAALAWIIMPRLGWRWLLGISALPSLILLVFYVVTPESPRYYCLKGKKKEACQILDKIAKINGKQLPPGVLVTDHEIEFRGQTLPTDDTQLSGQVTDPPKWKDSDLGIIRSLIMLLSPELVRTTLLLWIVFFGNAFTYYGLVLLTTELNNKSSTCGSLHKQSHTSDSVNYKNVFITSFAEFPGLVLSALIVDRLGRKASMAGLFFLCCMFILPLVVHQSNGVTTTLLFGARACISGCFTIVFIYAPEIYPTSVRTTGFGAASSMGRIGGMICPLVAVSLVQGCHQMAAILLFAGVVLTSAVAVLLFPLETKGLELIDSVASHKRDVPKPVTVKSDGVVVQLPPTDDHA</sequence>
<feature type="transmembrane region" description="Helical" evidence="6">
    <location>
        <begin position="427"/>
        <end position="450"/>
    </location>
</feature>
<dbReference type="Gene3D" id="1.20.1250.20">
    <property type="entry name" value="MFS general substrate transporter like domains"/>
    <property type="match status" value="1"/>
</dbReference>
<feature type="transmembrane region" description="Helical" evidence="6">
    <location>
        <begin position="368"/>
        <end position="386"/>
    </location>
</feature>
<feature type="transmembrane region" description="Helical" evidence="6">
    <location>
        <begin position="456"/>
        <end position="476"/>
    </location>
</feature>
<comment type="subcellular location">
    <subcellularLocation>
        <location evidence="1">Membrane</location>
        <topology evidence="1">Multi-pass membrane protein</topology>
    </subcellularLocation>
</comment>
<accession>A0AAW1IH57</accession>
<dbReference type="Proteomes" id="UP001443914">
    <property type="component" value="Unassembled WGS sequence"/>
</dbReference>
<evidence type="ECO:0000313" key="8">
    <source>
        <dbReference type="EMBL" id="KAK9688755.1"/>
    </source>
</evidence>
<dbReference type="GO" id="GO:0022857">
    <property type="term" value="F:transmembrane transporter activity"/>
    <property type="evidence" value="ECO:0007669"/>
    <property type="project" value="InterPro"/>
</dbReference>
<evidence type="ECO:0000256" key="3">
    <source>
        <dbReference type="ARBA" id="ARBA00022692"/>
    </source>
</evidence>
<name>A0AAW1IH57_SAPOF</name>
<feature type="transmembrane region" description="Helical" evidence="6">
    <location>
        <begin position="64"/>
        <end position="82"/>
    </location>
</feature>
<dbReference type="InterPro" id="IPR005829">
    <property type="entry name" value="Sugar_transporter_CS"/>
</dbReference>
<keyword evidence="2" id="KW-0813">Transport</keyword>
<dbReference type="GO" id="GO:0016020">
    <property type="term" value="C:membrane"/>
    <property type="evidence" value="ECO:0007669"/>
    <property type="project" value="UniProtKB-SubCell"/>
</dbReference>
<dbReference type="FunFam" id="1.20.1250.20:FF:000232">
    <property type="entry name" value="Organic cation/carnitine transporter 7"/>
    <property type="match status" value="1"/>
</dbReference>
<proteinExistence type="predicted"/>
<feature type="transmembrane region" description="Helical" evidence="6">
    <location>
        <begin position="392"/>
        <end position="415"/>
    </location>
</feature>
<dbReference type="InterPro" id="IPR005828">
    <property type="entry name" value="MFS_sugar_transport-like"/>
</dbReference>
<reference evidence="8" key="1">
    <citation type="submission" date="2024-03" db="EMBL/GenBank/DDBJ databases">
        <title>WGS assembly of Saponaria officinalis var. Norfolk2.</title>
        <authorList>
            <person name="Jenkins J."/>
            <person name="Shu S."/>
            <person name="Grimwood J."/>
            <person name="Barry K."/>
            <person name="Goodstein D."/>
            <person name="Schmutz J."/>
            <person name="Leebens-Mack J."/>
            <person name="Osbourn A."/>
        </authorList>
    </citation>
    <scope>NUCLEOTIDE SEQUENCE [LARGE SCALE GENOMIC DNA]</scope>
    <source>
        <strain evidence="8">JIC</strain>
    </source>
</reference>
<dbReference type="EMBL" id="JBDFQZ010000009">
    <property type="protein sequence ID" value="KAK9688755.1"/>
    <property type="molecule type" value="Genomic_DNA"/>
</dbReference>
<feature type="transmembrane region" description="Helical" evidence="6">
    <location>
        <begin position="120"/>
        <end position="143"/>
    </location>
</feature>
<feature type="domain" description="Major facilitator superfamily (MFS) profile" evidence="7">
    <location>
        <begin position="26"/>
        <end position="481"/>
    </location>
</feature>
<gene>
    <name evidence="8" type="ORF">RND81_09G008800</name>
</gene>
<feature type="transmembrane region" description="Helical" evidence="6">
    <location>
        <begin position="184"/>
        <end position="205"/>
    </location>
</feature>
<dbReference type="PROSITE" id="PS00216">
    <property type="entry name" value="SUGAR_TRANSPORT_1"/>
    <property type="match status" value="1"/>
</dbReference>
<evidence type="ECO:0000256" key="1">
    <source>
        <dbReference type="ARBA" id="ARBA00004141"/>
    </source>
</evidence>
<organism evidence="8 9">
    <name type="scientific">Saponaria officinalis</name>
    <name type="common">Common soapwort</name>
    <name type="synonym">Lychnis saponaria</name>
    <dbReference type="NCBI Taxonomy" id="3572"/>
    <lineage>
        <taxon>Eukaryota</taxon>
        <taxon>Viridiplantae</taxon>
        <taxon>Streptophyta</taxon>
        <taxon>Embryophyta</taxon>
        <taxon>Tracheophyta</taxon>
        <taxon>Spermatophyta</taxon>
        <taxon>Magnoliopsida</taxon>
        <taxon>eudicotyledons</taxon>
        <taxon>Gunneridae</taxon>
        <taxon>Pentapetalae</taxon>
        <taxon>Caryophyllales</taxon>
        <taxon>Caryophyllaceae</taxon>
        <taxon>Caryophylleae</taxon>
        <taxon>Saponaria</taxon>
    </lineage>
</organism>
<keyword evidence="9" id="KW-1185">Reference proteome</keyword>
<protein>
    <recommendedName>
        <fullName evidence="7">Major facilitator superfamily (MFS) profile domain-containing protein</fullName>
    </recommendedName>
</protein>
<dbReference type="AlphaFoldDB" id="A0AAW1IH57"/>
<evidence type="ECO:0000256" key="2">
    <source>
        <dbReference type="ARBA" id="ARBA00022448"/>
    </source>
</evidence>
<evidence type="ECO:0000259" key="7">
    <source>
        <dbReference type="PROSITE" id="PS50850"/>
    </source>
</evidence>
<dbReference type="SUPFAM" id="SSF103473">
    <property type="entry name" value="MFS general substrate transporter"/>
    <property type="match status" value="1"/>
</dbReference>
<feature type="transmembrane region" description="Helical" evidence="6">
    <location>
        <begin position="155"/>
        <end position="178"/>
    </location>
</feature>
<evidence type="ECO:0000313" key="9">
    <source>
        <dbReference type="Proteomes" id="UP001443914"/>
    </source>
</evidence>
<comment type="caution">
    <text evidence="8">The sequence shown here is derived from an EMBL/GenBank/DDBJ whole genome shotgun (WGS) entry which is preliminary data.</text>
</comment>
<evidence type="ECO:0000256" key="5">
    <source>
        <dbReference type="ARBA" id="ARBA00023136"/>
    </source>
</evidence>
<dbReference type="PANTHER" id="PTHR23511">
    <property type="entry name" value="SYNAPTIC VESICLE GLYCOPROTEIN 2"/>
    <property type="match status" value="1"/>
</dbReference>
<keyword evidence="3 6" id="KW-0812">Transmembrane</keyword>
<feature type="transmembrane region" description="Helical" evidence="6">
    <location>
        <begin position="24"/>
        <end position="44"/>
    </location>
</feature>
<keyword evidence="5 6" id="KW-0472">Membrane</keyword>
<evidence type="ECO:0000256" key="6">
    <source>
        <dbReference type="SAM" id="Phobius"/>
    </source>
</evidence>
<evidence type="ECO:0000256" key="4">
    <source>
        <dbReference type="ARBA" id="ARBA00022989"/>
    </source>
</evidence>
<feature type="transmembrane region" description="Helical" evidence="6">
    <location>
        <begin position="94"/>
        <end position="114"/>
    </location>
</feature>
<feature type="transmembrane region" description="Helical" evidence="6">
    <location>
        <begin position="290"/>
        <end position="311"/>
    </location>
</feature>
<dbReference type="InterPro" id="IPR020846">
    <property type="entry name" value="MFS_dom"/>
</dbReference>
<dbReference type="InterPro" id="IPR036259">
    <property type="entry name" value="MFS_trans_sf"/>
</dbReference>
<dbReference type="PANTHER" id="PTHR23511:SF5">
    <property type="entry name" value="MAJOR FACILITATOR-TYPE TRANSPORTER HXNZ-RELATED"/>
    <property type="match status" value="1"/>
</dbReference>
<feature type="transmembrane region" description="Helical" evidence="6">
    <location>
        <begin position="343"/>
        <end position="361"/>
    </location>
</feature>